<dbReference type="Gene3D" id="3.30.450.60">
    <property type="match status" value="1"/>
</dbReference>
<gene>
    <name evidence="1" type="ORF">SS50377_11055</name>
    <name evidence="2" type="ORF">SS50377_22883</name>
    <name evidence="3" type="ORF">SS50377_22886</name>
</gene>
<evidence type="ECO:0000313" key="3">
    <source>
        <dbReference type="EMBL" id="KAH0575259.1"/>
    </source>
</evidence>
<dbReference type="VEuPathDB" id="GiardiaDB:SS50377_22886"/>
<reference evidence="1 2" key="1">
    <citation type="journal article" date="2014" name="PLoS Genet.">
        <title>The Genome of Spironucleus salmonicida Highlights a Fish Pathogen Adapted to Fluctuating Environments.</title>
        <authorList>
            <person name="Xu F."/>
            <person name="Jerlstrom-Hultqvist J."/>
            <person name="Einarsson E."/>
            <person name="Astvaldsson A."/>
            <person name="Svard S.G."/>
            <person name="Andersson J.O."/>
        </authorList>
    </citation>
    <scope>NUCLEOTIDE SEQUENCE</scope>
    <source>
        <strain evidence="2">ATCC 50377</strain>
    </source>
</reference>
<dbReference type="EMBL" id="AUWU02000003">
    <property type="protein sequence ID" value="KAH0575256.1"/>
    <property type="molecule type" value="Genomic_DNA"/>
</dbReference>
<dbReference type="SUPFAM" id="SSF64356">
    <property type="entry name" value="SNARE-like"/>
    <property type="match status" value="1"/>
</dbReference>
<evidence type="ECO:0000313" key="1">
    <source>
        <dbReference type="EMBL" id="EST48737.1"/>
    </source>
</evidence>
<dbReference type="Proteomes" id="UP000018208">
    <property type="component" value="Unassembled WGS sequence"/>
</dbReference>
<keyword evidence="4" id="KW-1185">Reference proteome</keyword>
<dbReference type="EMBL" id="AUWU02000003">
    <property type="protein sequence ID" value="KAH0575259.1"/>
    <property type="molecule type" value="Genomic_DNA"/>
</dbReference>
<name>V6LVT4_9EUKA</name>
<accession>V6LVT4</accession>
<evidence type="ECO:0000313" key="2">
    <source>
        <dbReference type="EMBL" id="KAH0575256.1"/>
    </source>
</evidence>
<evidence type="ECO:0008006" key="5">
    <source>
        <dbReference type="Google" id="ProtNLM"/>
    </source>
</evidence>
<proteinExistence type="predicted"/>
<dbReference type="InterPro" id="IPR011012">
    <property type="entry name" value="Longin-like_dom_sf"/>
</dbReference>
<dbReference type="AlphaFoldDB" id="V6LVT4"/>
<organism evidence="1">
    <name type="scientific">Spironucleus salmonicida</name>
    <dbReference type="NCBI Taxonomy" id="348837"/>
    <lineage>
        <taxon>Eukaryota</taxon>
        <taxon>Metamonada</taxon>
        <taxon>Diplomonadida</taxon>
        <taxon>Hexamitidae</taxon>
        <taxon>Hexamitinae</taxon>
        <taxon>Spironucleus</taxon>
    </lineage>
</organism>
<sequence>MIEAVRLTSARTVLYARQYTPGFSLSQLPEVVAGPATEVHYHASLVCTRRLGELSLFLYAAPDANELYLEHCLDCVASAVRSVLSELTEAAALESLLTLTAALSETVDAGYLLTNRAVELFDQEKGGSGLVGGLLNGAKLVAKTLLS</sequence>
<dbReference type="EMBL" id="KI545978">
    <property type="protein sequence ID" value="EST48737.1"/>
    <property type="molecule type" value="Genomic_DNA"/>
</dbReference>
<reference evidence="2" key="2">
    <citation type="submission" date="2020-12" db="EMBL/GenBank/DDBJ databases">
        <title>New Spironucleus salmonicida genome in near-complete chromosomes.</title>
        <authorList>
            <person name="Xu F."/>
            <person name="Kurt Z."/>
            <person name="Jimenez-Gonzalez A."/>
            <person name="Astvaldsson A."/>
            <person name="Andersson J.O."/>
            <person name="Svard S.G."/>
        </authorList>
    </citation>
    <scope>NUCLEOTIDE SEQUENCE</scope>
    <source>
        <strain evidence="2">ATCC 50377</strain>
    </source>
</reference>
<evidence type="ECO:0000313" key="4">
    <source>
        <dbReference type="Proteomes" id="UP000018208"/>
    </source>
</evidence>
<protein>
    <recommendedName>
        <fullName evidence="5">Coatomer subunit zeta</fullName>
    </recommendedName>
</protein>
<dbReference type="VEuPathDB" id="GiardiaDB:SS50377_22883"/>